<dbReference type="HOGENOM" id="CLU_2838362_0_0_1"/>
<dbReference type="AlphaFoldDB" id="L7JZ42"/>
<proteinExistence type="predicted"/>
<name>L7JZ42_TRAHO</name>
<organism evidence="1 2">
    <name type="scientific">Trachipleistophora hominis</name>
    <name type="common">Microsporidian parasite</name>
    <dbReference type="NCBI Taxonomy" id="72359"/>
    <lineage>
        <taxon>Eukaryota</taxon>
        <taxon>Fungi</taxon>
        <taxon>Fungi incertae sedis</taxon>
        <taxon>Microsporidia</taxon>
        <taxon>Pleistophoridae</taxon>
        <taxon>Trachipleistophora</taxon>
    </lineage>
</organism>
<dbReference type="Proteomes" id="UP000011185">
    <property type="component" value="Unassembled WGS sequence"/>
</dbReference>
<evidence type="ECO:0000313" key="1">
    <source>
        <dbReference type="EMBL" id="ELQ76674.1"/>
    </source>
</evidence>
<feature type="non-terminal residue" evidence="1">
    <location>
        <position position="1"/>
    </location>
</feature>
<protein>
    <submittedName>
        <fullName evidence="1">Uncharacterized protein</fullName>
    </submittedName>
</protein>
<accession>L7JZ42</accession>
<sequence length="66" mass="7708">VQEKSDLVNERNIIAEKIISELLQSIDALKKERKEMKNSYFKIKTGMKSLFEINTGKQEAERNVDH</sequence>
<reference evidence="1 2" key="1">
    <citation type="journal article" date="2012" name="PLoS Pathog.">
        <title>The genome of the obligate intracellular parasite Trachipleistophora hominis: new insights into microsporidian genome dynamics and reductive evolution.</title>
        <authorList>
            <person name="Heinz E."/>
            <person name="Williams T.A."/>
            <person name="Nakjang S."/>
            <person name="Noel C.J."/>
            <person name="Swan D.C."/>
            <person name="Goldberg A.V."/>
            <person name="Harris S.R."/>
            <person name="Weinmaier T."/>
            <person name="Markert S."/>
            <person name="Becher D."/>
            <person name="Bernhardt J."/>
            <person name="Dagan T."/>
            <person name="Hacker C."/>
            <person name="Lucocq J.M."/>
            <person name="Schweder T."/>
            <person name="Rattei T."/>
            <person name="Hall N."/>
            <person name="Hirt R.P."/>
            <person name="Embley T.M."/>
        </authorList>
    </citation>
    <scope>NUCLEOTIDE SEQUENCE [LARGE SCALE GENOMIC DNA]</scope>
</reference>
<gene>
    <name evidence="1" type="ORF">THOM_0393</name>
</gene>
<dbReference type="VEuPathDB" id="MicrosporidiaDB:THOM_0393"/>
<dbReference type="InParanoid" id="L7JZ42"/>
<dbReference type="EMBL" id="JH993832">
    <property type="protein sequence ID" value="ELQ76674.1"/>
    <property type="molecule type" value="Genomic_DNA"/>
</dbReference>
<evidence type="ECO:0000313" key="2">
    <source>
        <dbReference type="Proteomes" id="UP000011185"/>
    </source>
</evidence>
<keyword evidence="2" id="KW-1185">Reference proteome</keyword>